<feature type="coiled-coil region" evidence="9">
    <location>
        <begin position="50"/>
        <end position="77"/>
    </location>
</feature>
<reference evidence="10" key="1">
    <citation type="submission" date="2020-11" db="EMBL/GenBank/DDBJ databases">
        <authorList>
            <person name="Whitehead M."/>
        </authorList>
    </citation>
    <scope>NUCLEOTIDE SEQUENCE</scope>
    <source>
        <strain evidence="10">EGII</strain>
    </source>
</reference>
<keyword evidence="4" id="KW-0689">Ribosomal protein</keyword>
<evidence type="ECO:0000256" key="2">
    <source>
        <dbReference type="ARBA" id="ARBA00009360"/>
    </source>
</evidence>
<dbReference type="Gene3D" id="6.10.250.3440">
    <property type="match status" value="1"/>
</dbReference>
<protein>
    <recommendedName>
        <fullName evidence="7">Large ribosomal subunit protein mL40</fullName>
    </recommendedName>
    <alternativeName>
        <fullName evidence="8">39S ribosomal protein L40, mitochondrial</fullName>
    </alternativeName>
</protein>
<feature type="coiled-coil region" evidence="9">
    <location>
        <begin position="127"/>
        <end position="158"/>
    </location>
</feature>
<dbReference type="EMBL" id="CAJHJT010000001">
    <property type="protein sequence ID" value="CAD6995635.1"/>
    <property type="molecule type" value="Genomic_DNA"/>
</dbReference>
<evidence type="ECO:0000256" key="8">
    <source>
        <dbReference type="ARBA" id="ARBA00083752"/>
    </source>
</evidence>
<accession>A0A811UDR6</accession>
<keyword evidence="6" id="KW-0687">Ribonucleoprotein</keyword>
<gene>
    <name evidence="10" type="ORF">CCAP1982_LOCUS4341</name>
</gene>
<comment type="subcellular location">
    <subcellularLocation>
        <location evidence="1">Mitochondrion</location>
    </subcellularLocation>
</comment>
<sequence length="196" mass="22915">MSLLATFSKLALQSSLRQVSCTAISRLQVSPILYAEPLKKKKKLDPQIIKQREDRRKKKLEKQIRRLEKNARQLKPIEELEVPLTLLDERDKRIRKLEPLSEEEIERRARLTKKWATYKHQEKVSDFQAIDRLLQSQNKALNELRKESEELYQEAIQIDMTLLPAKTCGPVATPPIKNYVSPDGDYHKEKKMGLSL</sequence>
<keyword evidence="3" id="KW-0809">Transit peptide</keyword>
<keyword evidence="11" id="KW-1185">Reference proteome</keyword>
<evidence type="ECO:0000256" key="3">
    <source>
        <dbReference type="ARBA" id="ARBA00022946"/>
    </source>
</evidence>
<evidence type="ECO:0000313" key="11">
    <source>
        <dbReference type="Proteomes" id="UP000606786"/>
    </source>
</evidence>
<dbReference type="InterPro" id="IPR039145">
    <property type="entry name" value="Ribosomal_mL40_metazoa/plant"/>
</dbReference>
<evidence type="ECO:0000313" key="10">
    <source>
        <dbReference type="EMBL" id="CAD6995635.1"/>
    </source>
</evidence>
<dbReference type="InterPro" id="IPR019192">
    <property type="entry name" value="Ribosomal_mL40"/>
</dbReference>
<dbReference type="FunFam" id="6.10.250.3440:FF:000001">
    <property type="entry name" value="Mitochondrial ribosomal protein L40"/>
    <property type="match status" value="1"/>
</dbReference>
<evidence type="ECO:0000256" key="4">
    <source>
        <dbReference type="ARBA" id="ARBA00022980"/>
    </source>
</evidence>
<evidence type="ECO:0000256" key="9">
    <source>
        <dbReference type="SAM" id="Coils"/>
    </source>
</evidence>
<dbReference type="GO" id="GO:0005762">
    <property type="term" value="C:mitochondrial large ribosomal subunit"/>
    <property type="evidence" value="ECO:0007669"/>
    <property type="project" value="InterPro"/>
</dbReference>
<evidence type="ECO:0000256" key="6">
    <source>
        <dbReference type="ARBA" id="ARBA00023274"/>
    </source>
</evidence>
<keyword evidence="9" id="KW-0175">Coiled coil</keyword>
<name>A0A811UDR6_CERCA</name>
<dbReference type="PANTHER" id="PTHR13359:SF2">
    <property type="entry name" value="LARGE RIBOSOMAL SUBUNIT PROTEIN ML40"/>
    <property type="match status" value="1"/>
</dbReference>
<dbReference type="Proteomes" id="UP000606786">
    <property type="component" value="Unassembled WGS sequence"/>
</dbReference>
<dbReference type="AlphaFoldDB" id="A0A811UDR6"/>
<evidence type="ECO:0000256" key="5">
    <source>
        <dbReference type="ARBA" id="ARBA00023128"/>
    </source>
</evidence>
<dbReference type="Pfam" id="PF09812">
    <property type="entry name" value="MRP-L28"/>
    <property type="match status" value="1"/>
</dbReference>
<dbReference type="OrthoDB" id="5977625at2759"/>
<dbReference type="PANTHER" id="PTHR13359">
    <property type="entry name" value="39S RIBOSOMAL PROTEIN L40, MITOCHONDRIAL"/>
    <property type="match status" value="1"/>
</dbReference>
<evidence type="ECO:0000256" key="7">
    <source>
        <dbReference type="ARBA" id="ARBA00035192"/>
    </source>
</evidence>
<organism evidence="10 11">
    <name type="scientific">Ceratitis capitata</name>
    <name type="common">Mediterranean fruit fly</name>
    <name type="synonym">Tephritis capitata</name>
    <dbReference type="NCBI Taxonomy" id="7213"/>
    <lineage>
        <taxon>Eukaryota</taxon>
        <taxon>Metazoa</taxon>
        <taxon>Ecdysozoa</taxon>
        <taxon>Arthropoda</taxon>
        <taxon>Hexapoda</taxon>
        <taxon>Insecta</taxon>
        <taxon>Pterygota</taxon>
        <taxon>Neoptera</taxon>
        <taxon>Endopterygota</taxon>
        <taxon>Diptera</taxon>
        <taxon>Brachycera</taxon>
        <taxon>Muscomorpha</taxon>
        <taxon>Tephritoidea</taxon>
        <taxon>Tephritidae</taxon>
        <taxon>Ceratitis</taxon>
        <taxon>Ceratitis</taxon>
    </lineage>
</organism>
<proteinExistence type="inferred from homology"/>
<evidence type="ECO:0000256" key="1">
    <source>
        <dbReference type="ARBA" id="ARBA00004173"/>
    </source>
</evidence>
<comment type="caution">
    <text evidence="10">The sequence shown here is derived from an EMBL/GenBank/DDBJ whole genome shotgun (WGS) entry which is preliminary data.</text>
</comment>
<keyword evidence="5" id="KW-0496">Mitochondrion</keyword>
<comment type="similarity">
    <text evidence="2">Belongs to the mitochondrion-specific ribosomal protein mL40 family.</text>
</comment>